<accession>A0A1G9N390</accession>
<dbReference type="EMBL" id="FNHH01000002">
    <property type="protein sequence ID" value="SDL80731.1"/>
    <property type="molecule type" value="Genomic_DNA"/>
</dbReference>
<dbReference type="AlphaFoldDB" id="A0A1G9N390"/>
<feature type="chain" id="PRO_5011507004" description="DUF6265 domain-containing protein" evidence="1">
    <location>
        <begin position="21"/>
        <end position="159"/>
    </location>
</feature>
<reference evidence="4" key="1">
    <citation type="submission" date="2016-10" db="EMBL/GenBank/DDBJ databases">
        <authorList>
            <person name="Varghese N."/>
            <person name="Submissions S."/>
        </authorList>
    </citation>
    <scope>NUCLEOTIDE SEQUENCE [LARGE SCALE GENOMIC DNA]</scope>
    <source>
        <strain evidence="4">DSM 24536</strain>
    </source>
</reference>
<dbReference type="InterPro" id="IPR046232">
    <property type="entry name" value="DUF6265"/>
</dbReference>
<name>A0A1G9N390_9SPHI</name>
<evidence type="ECO:0000313" key="3">
    <source>
        <dbReference type="EMBL" id="SDL80731.1"/>
    </source>
</evidence>
<proteinExistence type="predicted"/>
<sequence length="159" mass="18155">MFKKIFFFCIFLVIHLVSSAQSSSSFNKLAFLNGRWSLKTERGKIVEFWKQTDDSLLEGISYSISHTGDSTLLETVKLQKLDGDIFFIPTGYGGGNNSTVAFKLISAENNTFIFENKEHDFPSRIVYRLVSDDKIIAWIEGSINGKFKKIEYPYSRETP</sequence>
<keyword evidence="4" id="KW-1185">Reference proteome</keyword>
<dbReference type="Pfam" id="PF19780">
    <property type="entry name" value="DUF6265"/>
    <property type="match status" value="1"/>
</dbReference>
<feature type="signal peptide" evidence="1">
    <location>
        <begin position="1"/>
        <end position="20"/>
    </location>
</feature>
<gene>
    <name evidence="3" type="ORF">SAMN05421813_102210</name>
</gene>
<dbReference type="OrthoDB" id="5382295at2"/>
<organism evidence="3 4">
    <name type="scientific">Daejeonella rubra</name>
    <dbReference type="NCBI Taxonomy" id="990371"/>
    <lineage>
        <taxon>Bacteria</taxon>
        <taxon>Pseudomonadati</taxon>
        <taxon>Bacteroidota</taxon>
        <taxon>Sphingobacteriia</taxon>
        <taxon>Sphingobacteriales</taxon>
        <taxon>Sphingobacteriaceae</taxon>
        <taxon>Daejeonella</taxon>
    </lineage>
</organism>
<feature type="domain" description="DUF6265" evidence="2">
    <location>
        <begin position="30"/>
        <end position="140"/>
    </location>
</feature>
<protein>
    <recommendedName>
        <fullName evidence="2">DUF6265 domain-containing protein</fullName>
    </recommendedName>
</protein>
<evidence type="ECO:0000313" key="4">
    <source>
        <dbReference type="Proteomes" id="UP000199226"/>
    </source>
</evidence>
<keyword evidence="1" id="KW-0732">Signal</keyword>
<evidence type="ECO:0000259" key="2">
    <source>
        <dbReference type="Pfam" id="PF19780"/>
    </source>
</evidence>
<dbReference type="Proteomes" id="UP000199226">
    <property type="component" value="Unassembled WGS sequence"/>
</dbReference>
<dbReference type="RefSeq" id="WP_143007685.1">
    <property type="nucleotide sequence ID" value="NZ_FNHH01000002.1"/>
</dbReference>
<evidence type="ECO:0000256" key="1">
    <source>
        <dbReference type="SAM" id="SignalP"/>
    </source>
</evidence>
<dbReference type="STRING" id="990371.SAMN05421813_102210"/>